<dbReference type="InterPro" id="IPR000259">
    <property type="entry name" value="Adhesion_dom_fimbrial"/>
</dbReference>
<dbReference type="AlphaFoldDB" id="A0A9X4JLI0"/>
<feature type="signal peptide" evidence="1">
    <location>
        <begin position="1"/>
        <end position="18"/>
    </location>
</feature>
<dbReference type="EMBL" id="JAKIHW010000034">
    <property type="protein sequence ID" value="MDE9620685.1"/>
    <property type="molecule type" value="Genomic_DNA"/>
</dbReference>
<dbReference type="InterPro" id="IPR008966">
    <property type="entry name" value="Adhesion_dom_sf"/>
</dbReference>
<evidence type="ECO:0000313" key="4">
    <source>
        <dbReference type="Proteomes" id="UP001147005"/>
    </source>
</evidence>
<keyword evidence="1" id="KW-0732">Signal</keyword>
<evidence type="ECO:0000313" key="3">
    <source>
        <dbReference type="EMBL" id="MDE9620685.1"/>
    </source>
</evidence>
<dbReference type="InterPro" id="IPR036937">
    <property type="entry name" value="Adhesion_dom_fimbrial_sf"/>
</dbReference>
<accession>A0A9X4JLI0</accession>
<feature type="domain" description="Fimbrial-type adhesion" evidence="2">
    <location>
        <begin position="22"/>
        <end position="158"/>
    </location>
</feature>
<dbReference type="GO" id="GO:0043709">
    <property type="term" value="P:cell adhesion involved in single-species biofilm formation"/>
    <property type="evidence" value="ECO:0007669"/>
    <property type="project" value="TreeGrafter"/>
</dbReference>
<proteinExistence type="predicted"/>
<dbReference type="Gene3D" id="2.60.40.1090">
    <property type="entry name" value="Fimbrial-type adhesion domain"/>
    <property type="match status" value="1"/>
</dbReference>
<evidence type="ECO:0000259" key="2">
    <source>
        <dbReference type="Pfam" id="PF00419"/>
    </source>
</evidence>
<name>A0A9X4JLI0_9ENTR</name>
<evidence type="ECO:0000256" key="1">
    <source>
        <dbReference type="SAM" id="SignalP"/>
    </source>
</evidence>
<organism evidence="3 4">
    <name type="scientific">Citrobacter portucalensis</name>
    <dbReference type="NCBI Taxonomy" id="1639133"/>
    <lineage>
        <taxon>Bacteria</taxon>
        <taxon>Pseudomonadati</taxon>
        <taxon>Pseudomonadota</taxon>
        <taxon>Gammaproteobacteria</taxon>
        <taxon>Enterobacterales</taxon>
        <taxon>Enterobacteriaceae</taxon>
        <taxon>Citrobacter</taxon>
        <taxon>Citrobacter freundii complex</taxon>
    </lineage>
</organism>
<sequence>MKKMALMMFLSSSFAAQAVDNIKFHGTLISPPNCTISNGKTIEVAFGNVLINKIDGTRYMQDVPYEITCDSAVRDDSMAMTLTLSGSGTDFNQAAVSTSVQGLGIELRQGDKPFTLGSTITVNESARSVLKAVPVKKSGVALTEGDFDAAATLQVDYQ</sequence>
<dbReference type="PANTHER" id="PTHR33420">
    <property type="entry name" value="FIMBRIAL SUBUNIT ELFA-RELATED"/>
    <property type="match status" value="1"/>
</dbReference>
<dbReference type="GO" id="GO:0009289">
    <property type="term" value="C:pilus"/>
    <property type="evidence" value="ECO:0007669"/>
    <property type="project" value="InterPro"/>
</dbReference>
<feature type="chain" id="PRO_5040970005" evidence="1">
    <location>
        <begin position="19"/>
        <end position="158"/>
    </location>
</feature>
<reference evidence="3" key="1">
    <citation type="submission" date="2022-01" db="EMBL/GenBank/DDBJ databases">
        <title>Genetic Characterization of Carbapenem-resistant Citrobacter spp. from China: a multicenter study.</title>
        <authorList>
            <person name="Ye L."/>
        </authorList>
    </citation>
    <scope>NUCLEOTIDE SEQUENCE</scope>
    <source>
        <strain evidence="3">IR5432</strain>
    </source>
</reference>
<dbReference type="InterPro" id="IPR050263">
    <property type="entry name" value="Bact_Fimbrial_Adh_Pro"/>
</dbReference>
<dbReference type="PANTHER" id="PTHR33420:SF33">
    <property type="entry name" value="MINOR FIMBRIAL SUBUNIT"/>
    <property type="match status" value="1"/>
</dbReference>
<dbReference type="Proteomes" id="UP001147005">
    <property type="component" value="Unassembled WGS sequence"/>
</dbReference>
<gene>
    <name evidence="3" type="primary">stfF</name>
    <name evidence="3" type="ORF">L2111_21795</name>
</gene>
<protein>
    <submittedName>
        <fullName evidence="3">Fimbrial minor subunit StfF</fullName>
    </submittedName>
</protein>
<dbReference type="NCBIfam" id="NF011815">
    <property type="entry name" value="PRK15287.1"/>
    <property type="match status" value="1"/>
</dbReference>
<dbReference type="Pfam" id="PF00419">
    <property type="entry name" value="Fimbrial"/>
    <property type="match status" value="1"/>
</dbReference>
<dbReference type="SUPFAM" id="SSF49401">
    <property type="entry name" value="Bacterial adhesins"/>
    <property type="match status" value="1"/>
</dbReference>
<dbReference type="RefSeq" id="WP_275398651.1">
    <property type="nucleotide sequence ID" value="NZ_JAKIHW010000034.1"/>
</dbReference>
<comment type="caution">
    <text evidence="3">The sequence shown here is derived from an EMBL/GenBank/DDBJ whole genome shotgun (WGS) entry which is preliminary data.</text>
</comment>